<evidence type="ECO:0000259" key="11">
    <source>
        <dbReference type="Pfam" id="PF00155"/>
    </source>
</evidence>
<dbReference type="InterPro" id="IPR015424">
    <property type="entry name" value="PyrdxlP-dep_Trfase"/>
</dbReference>
<keyword evidence="5" id="KW-0663">Pyridoxal phosphate</keyword>
<dbReference type="FunFam" id="3.40.640.10:FF:000012">
    <property type="entry name" value="alanine aminotransferase 2"/>
    <property type="match status" value="1"/>
</dbReference>
<evidence type="ECO:0000313" key="12">
    <source>
        <dbReference type="EMBL" id="SZX72423.1"/>
    </source>
</evidence>
<dbReference type="GO" id="GO:0042853">
    <property type="term" value="P:L-alanine catabolic process"/>
    <property type="evidence" value="ECO:0007669"/>
    <property type="project" value="UniProtKB-UniPathway"/>
</dbReference>
<dbReference type="Pfam" id="PF00155">
    <property type="entry name" value="Aminotran_1_2"/>
    <property type="match status" value="1"/>
</dbReference>
<dbReference type="GO" id="GO:0004021">
    <property type="term" value="F:L-alanine:2-oxoglutarate aminotransferase activity"/>
    <property type="evidence" value="ECO:0007669"/>
    <property type="project" value="UniProtKB-EC"/>
</dbReference>
<dbReference type="InterPro" id="IPR045088">
    <property type="entry name" value="ALAT1/2-like"/>
</dbReference>
<dbReference type="GO" id="GO:0030170">
    <property type="term" value="F:pyridoxal phosphate binding"/>
    <property type="evidence" value="ECO:0007669"/>
    <property type="project" value="InterPro"/>
</dbReference>
<dbReference type="FunFam" id="1.10.287.1970:FF:000001">
    <property type="entry name" value="Alanine aminotransferase 2"/>
    <property type="match status" value="1"/>
</dbReference>
<feature type="region of interest" description="Disordered" evidence="10">
    <location>
        <begin position="1"/>
        <end position="29"/>
    </location>
</feature>
<dbReference type="GO" id="GO:0008453">
    <property type="term" value="F:alanine-glyoxylate transaminase activity"/>
    <property type="evidence" value="ECO:0007669"/>
    <property type="project" value="TreeGrafter"/>
</dbReference>
<dbReference type="GO" id="GO:0047958">
    <property type="term" value="F:glycine:2-oxoglutarate aminotransferase activity"/>
    <property type="evidence" value="ECO:0007669"/>
    <property type="project" value="TreeGrafter"/>
</dbReference>
<evidence type="ECO:0000256" key="9">
    <source>
        <dbReference type="ARBA" id="ARBA00026106"/>
    </source>
</evidence>
<dbReference type="STRING" id="3088.A0A383W5D9"/>
<dbReference type="EMBL" id="FNXT01001137">
    <property type="protein sequence ID" value="SZX72423.1"/>
    <property type="molecule type" value="Genomic_DNA"/>
</dbReference>
<dbReference type="Proteomes" id="UP000256970">
    <property type="component" value="Unassembled WGS sequence"/>
</dbReference>
<evidence type="ECO:0000256" key="3">
    <source>
        <dbReference type="ARBA" id="ARBA00022576"/>
    </source>
</evidence>
<dbReference type="Gene3D" id="3.40.640.10">
    <property type="entry name" value="Type I PLP-dependent aspartate aminotransferase-like (Major domain)"/>
    <property type="match status" value="1"/>
</dbReference>
<dbReference type="GO" id="GO:0009853">
    <property type="term" value="P:photorespiration"/>
    <property type="evidence" value="ECO:0007669"/>
    <property type="project" value="TreeGrafter"/>
</dbReference>
<protein>
    <recommendedName>
        <fullName evidence="9">alanine transaminase</fullName>
        <ecNumber evidence="9">2.6.1.2</ecNumber>
    </recommendedName>
</protein>
<dbReference type="SUPFAM" id="SSF53383">
    <property type="entry name" value="PLP-dependent transferases"/>
    <property type="match status" value="1"/>
</dbReference>
<proteinExistence type="inferred from homology"/>
<comment type="pathway">
    <text evidence="7">Photosynthesis; C4 acid pathway.</text>
</comment>
<keyword evidence="13" id="KW-1185">Reference proteome</keyword>
<sequence>MRSCAGSSPTAAAGVTRGHRREQLSNRRGLAPVRSIAGPSFESIDSDDFLSPVTTLERDQVTKLVAQVSEKDGKVLHPDLLNPRLLEAQYAVRGELYLRAEELKKTKEIIYTNVGNPQALGAKPLTFVRQVIALCAAPFLLDDPNTPLLFPADAIERAKKIIASFGTGGVGGYTDSRGNPMIREEVADFIQARDGHRPSTEHIYLTDGASAGVRNVLQSIIRNEADAVLVPIPQYPLYSASIALYGGKLLPYELDEASGWGLDLDALTRTVAAARAEGYSVRALVFINPGNPTGQCLPGEEVARLVEWCAQQRVVLLSDEVYQELVYRKDRPFTSAYKALMESKYAQTAELISFHSVSKGTSGECGLRGGYHVFSNIHPDTVAQFYKLSSIGLCPNTIGQVVVSTLCNPPQPGDPSYELFAKERADELASLSRRAALVSGAFNSLPNMSVVPTEAAMYAFPQLASLSRRAALVSGAFNSLPNMSVVPTEAAMYAFPQVHMPLGALAAAEAAGKKPDVFYCLAMLEEAGICTIPGSGFGQAAGSQHFRTTFLPREEVMEGFVQKFKAFHINFMEKFGPKKKQ</sequence>
<evidence type="ECO:0000256" key="8">
    <source>
        <dbReference type="ARBA" id="ARBA00025785"/>
    </source>
</evidence>
<comment type="subunit">
    <text evidence="2">Homodimer.</text>
</comment>
<evidence type="ECO:0000256" key="2">
    <source>
        <dbReference type="ARBA" id="ARBA00011738"/>
    </source>
</evidence>
<evidence type="ECO:0000256" key="6">
    <source>
        <dbReference type="ARBA" id="ARBA00025708"/>
    </source>
</evidence>
<evidence type="ECO:0000256" key="5">
    <source>
        <dbReference type="ARBA" id="ARBA00022898"/>
    </source>
</evidence>
<dbReference type="CDD" id="cd00609">
    <property type="entry name" value="AAT_like"/>
    <property type="match status" value="1"/>
</dbReference>
<dbReference type="InterPro" id="IPR015421">
    <property type="entry name" value="PyrdxlP-dep_Trfase_major"/>
</dbReference>
<dbReference type="AlphaFoldDB" id="A0A383W5D9"/>
<name>A0A383W5D9_TETOB</name>
<dbReference type="EC" id="2.6.1.2" evidence="9"/>
<evidence type="ECO:0000256" key="7">
    <source>
        <dbReference type="ARBA" id="ARBA00025709"/>
    </source>
</evidence>
<feature type="compositionally biased region" description="Polar residues" evidence="10">
    <location>
        <begin position="1"/>
        <end position="10"/>
    </location>
</feature>
<comment type="similarity">
    <text evidence="8">Belongs to the class-I pyridoxal-phosphate-dependent aminotransferase family. Alanine aminotransferase subfamily.</text>
</comment>
<dbReference type="InterPro" id="IPR004839">
    <property type="entry name" value="Aminotransferase_I/II_large"/>
</dbReference>
<evidence type="ECO:0000256" key="1">
    <source>
        <dbReference type="ARBA" id="ARBA00001933"/>
    </source>
</evidence>
<keyword evidence="3" id="KW-0032">Aminotransferase</keyword>
<comment type="cofactor">
    <cofactor evidence="1">
        <name>pyridoxal 5'-phosphate</name>
        <dbReference type="ChEBI" id="CHEBI:597326"/>
    </cofactor>
</comment>
<dbReference type="PANTHER" id="PTHR11751">
    <property type="entry name" value="ALANINE AMINOTRANSFERASE"/>
    <property type="match status" value="1"/>
</dbReference>
<organism evidence="12 13">
    <name type="scientific">Tetradesmus obliquus</name>
    <name type="common">Green alga</name>
    <name type="synonym">Acutodesmus obliquus</name>
    <dbReference type="NCBI Taxonomy" id="3088"/>
    <lineage>
        <taxon>Eukaryota</taxon>
        <taxon>Viridiplantae</taxon>
        <taxon>Chlorophyta</taxon>
        <taxon>core chlorophytes</taxon>
        <taxon>Chlorophyceae</taxon>
        <taxon>CS clade</taxon>
        <taxon>Sphaeropleales</taxon>
        <taxon>Scenedesmaceae</taxon>
        <taxon>Tetradesmus</taxon>
    </lineage>
</organism>
<comment type="pathway">
    <text evidence="6">Amino-acid degradation; L-alanine degradation via transaminase pathway; pyruvate from L-alanine: step 1/1.</text>
</comment>
<gene>
    <name evidence="12" type="ORF">BQ4739_LOCUS12604</name>
</gene>
<dbReference type="UniPathway" id="UPA00322"/>
<dbReference type="InterPro" id="IPR015422">
    <property type="entry name" value="PyrdxlP-dep_Trfase_small"/>
</dbReference>
<evidence type="ECO:0000313" key="13">
    <source>
        <dbReference type="Proteomes" id="UP000256970"/>
    </source>
</evidence>
<accession>A0A383W5D9</accession>
<dbReference type="Gene3D" id="3.90.1150.10">
    <property type="entry name" value="Aspartate Aminotransferase, domain 1"/>
    <property type="match status" value="2"/>
</dbReference>
<dbReference type="PANTHER" id="PTHR11751:SF373">
    <property type="entry name" value="GLUTAMATE--GLYOXYLATE AMINOTRANSFERASE 2"/>
    <property type="match status" value="1"/>
</dbReference>
<keyword evidence="4" id="KW-0808">Transferase</keyword>
<evidence type="ECO:0000256" key="10">
    <source>
        <dbReference type="SAM" id="MobiDB-lite"/>
    </source>
</evidence>
<dbReference type="Gene3D" id="1.10.287.1970">
    <property type="match status" value="1"/>
</dbReference>
<feature type="domain" description="Aminotransferase class I/classII large" evidence="11">
    <location>
        <begin position="151"/>
        <end position="556"/>
    </location>
</feature>
<evidence type="ECO:0000256" key="4">
    <source>
        <dbReference type="ARBA" id="ARBA00022679"/>
    </source>
</evidence>
<dbReference type="FunFam" id="3.90.1150.10:FF:000151">
    <property type="entry name" value="Alanine aminotransferase 2"/>
    <property type="match status" value="1"/>
</dbReference>
<dbReference type="UniPathway" id="UPA00528">
    <property type="reaction ID" value="UER00586"/>
</dbReference>
<reference evidence="12 13" key="1">
    <citation type="submission" date="2016-10" db="EMBL/GenBank/DDBJ databases">
        <authorList>
            <person name="Cai Z."/>
        </authorList>
    </citation>
    <scope>NUCLEOTIDE SEQUENCE [LARGE SCALE GENOMIC DNA]</scope>
</reference>